<name>A0A4Z2IQJ6_9TELE</name>
<keyword evidence="2" id="KW-1185">Reference proteome</keyword>
<accession>A0A4Z2IQJ6</accession>
<evidence type="ECO:0000313" key="1">
    <source>
        <dbReference type="EMBL" id="TNN80185.1"/>
    </source>
</evidence>
<reference evidence="1 2" key="1">
    <citation type="submission" date="2019-03" db="EMBL/GenBank/DDBJ databases">
        <title>First draft genome of Liparis tanakae, snailfish: a comprehensive survey of snailfish specific genes.</title>
        <authorList>
            <person name="Kim W."/>
            <person name="Song I."/>
            <person name="Jeong J.-H."/>
            <person name="Kim D."/>
            <person name="Kim S."/>
            <person name="Ryu S."/>
            <person name="Song J.Y."/>
            <person name="Lee S.K."/>
        </authorList>
    </citation>
    <scope>NUCLEOTIDE SEQUENCE [LARGE SCALE GENOMIC DNA]</scope>
    <source>
        <tissue evidence="1">Muscle</tissue>
    </source>
</reference>
<evidence type="ECO:0000313" key="2">
    <source>
        <dbReference type="Proteomes" id="UP000314294"/>
    </source>
</evidence>
<dbReference type="Proteomes" id="UP000314294">
    <property type="component" value="Unassembled WGS sequence"/>
</dbReference>
<protein>
    <submittedName>
        <fullName evidence="1">Uncharacterized protein</fullName>
    </submittedName>
</protein>
<gene>
    <name evidence="1" type="ORF">EYF80_009510</name>
</gene>
<dbReference type="AlphaFoldDB" id="A0A4Z2IQJ6"/>
<comment type="caution">
    <text evidence="1">The sequence shown here is derived from an EMBL/GenBank/DDBJ whole genome shotgun (WGS) entry which is preliminary data.</text>
</comment>
<dbReference type="EMBL" id="SRLO01000056">
    <property type="protein sequence ID" value="TNN80185.1"/>
    <property type="molecule type" value="Genomic_DNA"/>
</dbReference>
<organism evidence="1 2">
    <name type="scientific">Liparis tanakae</name>
    <name type="common">Tanaka's snailfish</name>
    <dbReference type="NCBI Taxonomy" id="230148"/>
    <lineage>
        <taxon>Eukaryota</taxon>
        <taxon>Metazoa</taxon>
        <taxon>Chordata</taxon>
        <taxon>Craniata</taxon>
        <taxon>Vertebrata</taxon>
        <taxon>Euteleostomi</taxon>
        <taxon>Actinopterygii</taxon>
        <taxon>Neopterygii</taxon>
        <taxon>Teleostei</taxon>
        <taxon>Neoteleostei</taxon>
        <taxon>Acanthomorphata</taxon>
        <taxon>Eupercaria</taxon>
        <taxon>Perciformes</taxon>
        <taxon>Cottioidei</taxon>
        <taxon>Cottales</taxon>
        <taxon>Liparidae</taxon>
        <taxon>Liparis</taxon>
    </lineage>
</organism>
<proteinExistence type="predicted"/>
<sequence length="85" mass="9381">MAGFRCVCAGFRGSWISGKERRADVGVCVSRRSSRHRLIPYALRGMTIPAAGEALKGLVGRQEASTSTVHLDYLNNQHKKTHLIE</sequence>